<reference evidence="6 7" key="1">
    <citation type="submission" date="2018-07" db="EMBL/GenBank/DDBJ databases">
        <title>Genomic Encyclopedia of Type Strains, Phase III (KMG-III): the genomes of soil and plant-associated and newly described type strains.</title>
        <authorList>
            <person name="Whitman W."/>
        </authorList>
    </citation>
    <scope>NUCLEOTIDE SEQUENCE [LARGE SCALE GENOMIC DNA]</scope>
    <source>
        <strain evidence="6 7">CECT 8236</strain>
    </source>
</reference>
<dbReference type="OrthoDB" id="9813413at2"/>
<evidence type="ECO:0000256" key="3">
    <source>
        <dbReference type="ARBA" id="ARBA00023159"/>
    </source>
</evidence>
<dbReference type="Pfam" id="PF12833">
    <property type="entry name" value="HTH_18"/>
    <property type="match status" value="1"/>
</dbReference>
<dbReference type="InterPro" id="IPR018060">
    <property type="entry name" value="HTH_AraC"/>
</dbReference>
<proteinExistence type="predicted"/>
<dbReference type="Gene3D" id="1.10.10.60">
    <property type="entry name" value="Homeodomain-like"/>
    <property type="match status" value="2"/>
</dbReference>
<dbReference type="PANTHER" id="PTHR46796:SF6">
    <property type="entry name" value="ARAC SUBFAMILY"/>
    <property type="match status" value="1"/>
</dbReference>
<dbReference type="AlphaFoldDB" id="A0A3D9IPP7"/>
<feature type="domain" description="HTH araC/xylS-type" evidence="5">
    <location>
        <begin position="176"/>
        <end position="274"/>
    </location>
</feature>
<dbReference type="EMBL" id="QRDY01000003">
    <property type="protein sequence ID" value="RED63763.1"/>
    <property type="molecule type" value="Genomic_DNA"/>
</dbReference>
<dbReference type="SUPFAM" id="SSF51215">
    <property type="entry name" value="Regulatory protein AraC"/>
    <property type="match status" value="1"/>
</dbReference>
<evidence type="ECO:0000313" key="6">
    <source>
        <dbReference type="EMBL" id="RED63763.1"/>
    </source>
</evidence>
<dbReference type="InterPro" id="IPR009057">
    <property type="entry name" value="Homeodomain-like_sf"/>
</dbReference>
<dbReference type="Gene3D" id="2.60.120.10">
    <property type="entry name" value="Jelly Rolls"/>
    <property type="match status" value="1"/>
</dbReference>
<dbReference type="InterPro" id="IPR018062">
    <property type="entry name" value="HTH_AraC-typ_CS"/>
</dbReference>
<dbReference type="InterPro" id="IPR050204">
    <property type="entry name" value="AraC_XylS_family_regulators"/>
</dbReference>
<dbReference type="Proteomes" id="UP000256869">
    <property type="component" value="Unassembled WGS sequence"/>
</dbReference>
<dbReference type="GO" id="GO:0003700">
    <property type="term" value="F:DNA-binding transcription factor activity"/>
    <property type="evidence" value="ECO:0007669"/>
    <property type="project" value="InterPro"/>
</dbReference>
<comment type="caution">
    <text evidence="6">The sequence shown here is derived from an EMBL/GenBank/DDBJ whole genome shotgun (WGS) entry which is preliminary data.</text>
</comment>
<evidence type="ECO:0000256" key="1">
    <source>
        <dbReference type="ARBA" id="ARBA00023015"/>
    </source>
</evidence>
<keyword evidence="3" id="KW-0010">Activator</keyword>
<dbReference type="RefSeq" id="WP_115991884.1">
    <property type="nucleotide sequence ID" value="NZ_QRDY01000003.1"/>
</dbReference>
<accession>A0A3D9IPP7</accession>
<dbReference type="InterPro" id="IPR013096">
    <property type="entry name" value="Cupin_2"/>
</dbReference>
<evidence type="ECO:0000256" key="2">
    <source>
        <dbReference type="ARBA" id="ARBA00023125"/>
    </source>
</evidence>
<dbReference type="SUPFAM" id="SSF46689">
    <property type="entry name" value="Homeodomain-like"/>
    <property type="match status" value="2"/>
</dbReference>
<evidence type="ECO:0000313" key="7">
    <source>
        <dbReference type="Proteomes" id="UP000256869"/>
    </source>
</evidence>
<dbReference type="InterPro" id="IPR037923">
    <property type="entry name" value="HTH-like"/>
</dbReference>
<name>A0A3D9IPP7_9BACL</name>
<protein>
    <submittedName>
        <fullName evidence="6">AraC-like DNA-binding protein</fullName>
    </submittedName>
</protein>
<dbReference type="SMART" id="SM00342">
    <property type="entry name" value="HTH_ARAC"/>
    <property type="match status" value="1"/>
</dbReference>
<dbReference type="PANTHER" id="PTHR46796">
    <property type="entry name" value="HTH-TYPE TRANSCRIPTIONAL ACTIVATOR RHAS-RELATED"/>
    <property type="match status" value="1"/>
</dbReference>
<evidence type="ECO:0000256" key="4">
    <source>
        <dbReference type="ARBA" id="ARBA00023163"/>
    </source>
</evidence>
<dbReference type="GO" id="GO:0043565">
    <property type="term" value="F:sequence-specific DNA binding"/>
    <property type="evidence" value="ECO:0007669"/>
    <property type="project" value="InterPro"/>
</dbReference>
<keyword evidence="4" id="KW-0804">Transcription</keyword>
<dbReference type="PROSITE" id="PS00041">
    <property type="entry name" value="HTH_ARAC_FAMILY_1"/>
    <property type="match status" value="1"/>
</dbReference>
<dbReference type="Pfam" id="PF07883">
    <property type="entry name" value="Cupin_2"/>
    <property type="match status" value="1"/>
</dbReference>
<keyword evidence="2 6" id="KW-0238">DNA-binding</keyword>
<keyword evidence="1" id="KW-0805">Transcription regulation</keyword>
<dbReference type="PROSITE" id="PS01124">
    <property type="entry name" value="HTH_ARAC_FAMILY_2"/>
    <property type="match status" value="1"/>
</dbReference>
<evidence type="ECO:0000259" key="5">
    <source>
        <dbReference type="PROSITE" id="PS01124"/>
    </source>
</evidence>
<keyword evidence="7" id="KW-1185">Reference proteome</keyword>
<organism evidence="6 7">
    <name type="scientific">Cohnella lupini</name>
    <dbReference type="NCBI Taxonomy" id="1294267"/>
    <lineage>
        <taxon>Bacteria</taxon>
        <taxon>Bacillati</taxon>
        <taxon>Bacillota</taxon>
        <taxon>Bacilli</taxon>
        <taxon>Bacillales</taxon>
        <taxon>Paenibacillaceae</taxon>
        <taxon>Cohnella</taxon>
    </lineage>
</organism>
<gene>
    <name evidence="6" type="ORF">DFP95_1032</name>
</gene>
<dbReference type="InterPro" id="IPR014710">
    <property type="entry name" value="RmlC-like_jellyroll"/>
</dbReference>
<sequence>MENRKIIDEFIEDVELRFNNCGHSVHPKGWSENKSHPDYDLWYVTDGEITIEYGGRKSVAGVGDIVFFNPGVVYSAFGGSGPCAHIFIHFDFPLGERFNFLNEFHLMGVTANRYFREEGEAFRNTFDAFLNKTPMSSLALKGYFLVLLAKLLAVPRDLPPGYTASLPQPKHFAKLKPVLQYIEEHIGENIPAELLAEMIGMSPKYFYAFFKTNIGLTPHHYITRIRMNRARELLLDPKLSIKEIAYRLGFSDPYTFSKIFKRLHRTSPSRYIDRT</sequence>